<keyword evidence="2" id="KW-1185">Reference proteome</keyword>
<protein>
    <submittedName>
        <fullName evidence="1">Uncharacterized protein</fullName>
    </submittedName>
</protein>
<proteinExistence type="predicted"/>
<accession>A0ACB7TDX4</accession>
<dbReference type="Proteomes" id="UP000821845">
    <property type="component" value="Chromosome 1"/>
</dbReference>
<sequence length="782" mass="85817">MRATSRGSASAAPRVRAVADDACVADDAFSRCAIAASQAALQASENKGPGVTFHELPYDNATRARWITAIAREDSAPKTASYYTVVCSLHFKTSDFRDGCKRRLLKRGAIPSVFGSRVPRSEKCGTLAKPENRGTKKRKREPSPSVPCVPVCGDVQDDELVAESTAAPSTEQTTELQISPNAAGQTGRKSPRSRSSALAFEHGCTGEQLAVVVSHVLRKTTDVGFDIVRLVTDNHKVNVAAMDILCGGKASIQASHPADPSEQIFLSFDQSHIIKNVRSQFLAKDFGKEKQITSRYVKNQAGHSCDADFASAGPTIEFMQMMQRWFTMMDISNCQKHIHCNNVDARQFTEADDPRLEWLEGAFLTYIEDLRNESAADSFLSKETYHALVFATKSNVQCVRHLLTTKKFSFVLTRKMSSDPIESMFGFLRRSSGSNDVLDVKSAMCGLEKMLKTGIVAASDQSNVQSSTSYVARQLLPTQHSTAMPPTGSRFLDQAVNDLKNHMTTSTPRITGPDEASVAVVGGFIVRAASERILCSNCIALLQGQKGNTPLLGLIAHQDRGGLFYPSQELVKLLIGLRKLVDHVLPHRKRFTKPLEDCVQRSVAALMELNVLSCGNADSDHRKVLLELITTKFMKPLFTNYAGRRPGHWSSWLHDALCHASTDCASFKRRADIAAPSTTSLYEQLSKDAAPYGACEPWPWTEHVDLRADISGISAKRTTPQRALEQLPRAVVSELQDHLQMHTEDFVLPDGFSLNATAVTSTLQRQVQRRGVQQGSSTTAEL</sequence>
<evidence type="ECO:0000313" key="1">
    <source>
        <dbReference type="EMBL" id="KAH6945200.1"/>
    </source>
</evidence>
<evidence type="ECO:0000313" key="2">
    <source>
        <dbReference type="Proteomes" id="UP000821845"/>
    </source>
</evidence>
<reference evidence="1" key="1">
    <citation type="submission" date="2020-05" db="EMBL/GenBank/DDBJ databases">
        <title>Large-scale comparative analyses of tick genomes elucidate their genetic diversity and vector capacities.</title>
        <authorList>
            <person name="Jia N."/>
            <person name="Wang J."/>
            <person name="Shi W."/>
            <person name="Du L."/>
            <person name="Sun Y."/>
            <person name="Zhan W."/>
            <person name="Jiang J."/>
            <person name="Wang Q."/>
            <person name="Zhang B."/>
            <person name="Ji P."/>
            <person name="Sakyi L.B."/>
            <person name="Cui X."/>
            <person name="Yuan T."/>
            <person name="Jiang B."/>
            <person name="Yang W."/>
            <person name="Lam T.T.-Y."/>
            <person name="Chang Q."/>
            <person name="Ding S."/>
            <person name="Wang X."/>
            <person name="Zhu J."/>
            <person name="Ruan X."/>
            <person name="Zhao L."/>
            <person name="Wei J."/>
            <person name="Que T."/>
            <person name="Du C."/>
            <person name="Cheng J."/>
            <person name="Dai P."/>
            <person name="Han X."/>
            <person name="Huang E."/>
            <person name="Gao Y."/>
            <person name="Liu J."/>
            <person name="Shao H."/>
            <person name="Ye R."/>
            <person name="Li L."/>
            <person name="Wei W."/>
            <person name="Wang X."/>
            <person name="Wang C."/>
            <person name="Yang T."/>
            <person name="Huo Q."/>
            <person name="Li W."/>
            <person name="Guo W."/>
            <person name="Chen H."/>
            <person name="Zhou L."/>
            <person name="Ni X."/>
            <person name="Tian J."/>
            <person name="Zhou Y."/>
            <person name="Sheng Y."/>
            <person name="Liu T."/>
            <person name="Pan Y."/>
            <person name="Xia L."/>
            <person name="Li J."/>
            <person name="Zhao F."/>
            <person name="Cao W."/>
        </authorList>
    </citation>
    <scope>NUCLEOTIDE SEQUENCE</scope>
    <source>
        <strain evidence="1">Hyas-2018</strain>
    </source>
</reference>
<organism evidence="1 2">
    <name type="scientific">Hyalomma asiaticum</name>
    <name type="common">Tick</name>
    <dbReference type="NCBI Taxonomy" id="266040"/>
    <lineage>
        <taxon>Eukaryota</taxon>
        <taxon>Metazoa</taxon>
        <taxon>Ecdysozoa</taxon>
        <taxon>Arthropoda</taxon>
        <taxon>Chelicerata</taxon>
        <taxon>Arachnida</taxon>
        <taxon>Acari</taxon>
        <taxon>Parasitiformes</taxon>
        <taxon>Ixodida</taxon>
        <taxon>Ixodoidea</taxon>
        <taxon>Ixodidae</taxon>
        <taxon>Hyalomminae</taxon>
        <taxon>Hyalomma</taxon>
    </lineage>
</organism>
<gene>
    <name evidence="1" type="ORF">HPB50_007525</name>
</gene>
<comment type="caution">
    <text evidence="1">The sequence shown here is derived from an EMBL/GenBank/DDBJ whole genome shotgun (WGS) entry which is preliminary data.</text>
</comment>
<dbReference type="EMBL" id="CM023481">
    <property type="protein sequence ID" value="KAH6945200.1"/>
    <property type="molecule type" value="Genomic_DNA"/>
</dbReference>
<name>A0ACB7TDX4_HYAAI</name>